<feature type="region of interest" description="Disordered" evidence="1">
    <location>
        <begin position="1"/>
        <end position="42"/>
    </location>
</feature>
<feature type="compositionally biased region" description="Polar residues" evidence="1">
    <location>
        <begin position="1"/>
        <end position="40"/>
    </location>
</feature>
<proteinExistence type="predicted"/>
<dbReference type="Proteomes" id="UP000077002">
    <property type="component" value="Unassembled WGS sequence"/>
</dbReference>
<evidence type="ECO:0000313" key="3">
    <source>
        <dbReference type="Proteomes" id="UP000077002"/>
    </source>
</evidence>
<evidence type="ECO:0000256" key="1">
    <source>
        <dbReference type="SAM" id="MobiDB-lite"/>
    </source>
</evidence>
<evidence type="ECO:0000313" key="2">
    <source>
        <dbReference type="EMBL" id="OAG36523.1"/>
    </source>
</evidence>
<gene>
    <name evidence="2" type="ORF">AYO21_09254</name>
</gene>
<reference evidence="2 3" key="1">
    <citation type="submission" date="2016-03" db="EMBL/GenBank/DDBJ databases">
        <title>Draft genome sequence of the Fonsecaea monophora CBS 269.37.</title>
        <authorList>
            <person name="Bombassaro A."/>
            <person name="Vinicius W.A."/>
            <person name="De Hoog S."/>
            <person name="Sun J."/>
            <person name="Souza E.M."/>
            <person name="Raittz R.T."/>
            <person name="Costa F."/>
            <person name="Leao A.C."/>
            <person name="Tadra-Sfeir M.Z."/>
            <person name="Baura V."/>
            <person name="Balsanelli E."/>
            <person name="Pedrosa F.O."/>
            <person name="Moreno L.F."/>
            <person name="Steffens M.B."/>
            <person name="Xi L."/>
            <person name="Bocca A.L."/>
            <person name="Felipe M.S."/>
            <person name="Teixeira M."/>
            <person name="Telles Filho F.Q."/>
            <person name="Azevedo C.M."/>
            <person name="Gomes R."/>
            <person name="Vicente V.A."/>
        </authorList>
    </citation>
    <scope>NUCLEOTIDE SEQUENCE [LARGE SCALE GENOMIC DNA]</scope>
    <source>
        <strain evidence="2 3">CBS 269.37</strain>
    </source>
</reference>
<dbReference type="RefSeq" id="XP_022508475.1">
    <property type="nucleotide sequence ID" value="XM_022659192.1"/>
</dbReference>
<protein>
    <submittedName>
        <fullName evidence="2">Uncharacterized protein</fullName>
    </submittedName>
</protein>
<dbReference type="OrthoDB" id="191139at2759"/>
<dbReference type="EMBL" id="LVKK01000089">
    <property type="protein sequence ID" value="OAG36523.1"/>
    <property type="molecule type" value="Genomic_DNA"/>
</dbReference>
<keyword evidence="3" id="KW-1185">Reference proteome</keyword>
<dbReference type="GeneID" id="34604392"/>
<organism evidence="2 3">
    <name type="scientific">Fonsecaea monophora</name>
    <dbReference type="NCBI Taxonomy" id="254056"/>
    <lineage>
        <taxon>Eukaryota</taxon>
        <taxon>Fungi</taxon>
        <taxon>Dikarya</taxon>
        <taxon>Ascomycota</taxon>
        <taxon>Pezizomycotina</taxon>
        <taxon>Eurotiomycetes</taxon>
        <taxon>Chaetothyriomycetidae</taxon>
        <taxon>Chaetothyriales</taxon>
        <taxon>Herpotrichiellaceae</taxon>
        <taxon>Fonsecaea</taxon>
    </lineage>
</organism>
<dbReference type="AlphaFoldDB" id="A0A177EWV1"/>
<accession>A0A177EWV1</accession>
<sequence>MASVPTDQTAVPTDQATVTKDQTSAPTDQKAESSTSSNDTPILPLAEWIPGVTVATYKAAKPGGASDPVPMVNFYVADDGKLRTMTLDAHLTSTLSKHACQPSFEDPKDPSEFPWCPMSGLELAFMVSLLLNKKKLDNEYPGLRELVGRLGDLELERLGGLGELKPELSSTVFFLNVLLGFGRGELEFIGRRVYDEWSEFAGTAPGQVRYVKMRVKGSKLGAVLGVAYRGDGILTGLGLLEAEQPDNAALTATGRLVDPSETSNFTVGILSFALHPGAIMTELSPGHYEPETLAAIVEKFKSRFKSVDQGCATSLLAGLDDSLSPGNPKCRGAGVFARGSLDVISRFGIVPPALSRRH</sequence>
<comment type="caution">
    <text evidence="2">The sequence shown here is derived from an EMBL/GenBank/DDBJ whole genome shotgun (WGS) entry which is preliminary data.</text>
</comment>
<name>A0A177EWV1_9EURO</name>